<feature type="transmembrane region" description="Helical" evidence="1">
    <location>
        <begin position="136"/>
        <end position="159"/>
    </location>
</feature>
<accession>A0AB39M7J9</accession>
<feature type="transmembrane region" description="Helical" evidence="1">
    <location>
        <begin position="102"/>
        <end position="124"/>
    </location>
</feature>
<feature type="transmembrane region" description="Helical" evidence="1">
    <location>
        <begin position="171"/>
        <end position="192"/>
    </location>
</feature>
<reference evidence="2" key="1">
    <citation type="submission" date="2024-07" db="EMBL/GenBank/DDBJ databases">
        <authorList>
            <person name="Yu S.T."/>
        </authorList>
    </citation>
    <scope>NUCLEOTIDE SEQUENCE</scope>
    <source>
        <strain evidence="2">R08</strain>
    </source>
</reference>
<organism evidence="2">
    <name type="scientific">Streptomyces sp. R08</name>
    <dbReference type="NCBI Taxonomy" id="3238624"/>
    <lineage>
        <taxon>Bacteria</taxon>
        <taxon>Bacillati</taxon>
        <taxon>Actinomycetota</taxon>
        <taxon>Actinomycetes</taxon>
        <taxon>Kitasatosporales</taxon>
        <taxon>Streptomycetaceae</taxon>
        <taxon>Streptomyces</taxon>
    </lineage>
</organism>
<evidence type="ECO:0000256" key="1">
    <source>
        <dbReference type="SAM" id="Phobius"/>
    </source>
</evidence>
<dbReference type="AlphaFoldDB" id="A0AB39M7J9"/>
<protein>
    <submittedName>
        <fullName evidence="2">Uncharacterized protein</fullName>
    </submittedName>
</protein>
<gene>
    <name evidence="2" type="ORF">AB5J58_17195</name>
</gene>
<feature type="transmembrane region" description="Helical" evidence="1">
    <location>
        <begin position="32"/>
        <end position="52"/>
    </location>
</feature>
<feature type="transmembrane region" description="Helical" evidence="1">
    <location>
        <begin position="217"/>
        <end position="237"/>
    </location>
</feature>
<keyword evidence="1" id="KW-0472">Membrane</keyword>
<proteinExistence type="predicted"/>
<feature type="transmembrane region" description="Helical" evidence="1">
    <location>
        <begin position="249"/>
        <end position="273"/>
    </location>
</feature>
<sequence>MSLLYVALSKKFDPDVCTNGPLDWNPIGSAGAFSAFCGILAGFVFSGVVMVIGQQNPAGGDAHASRGLRLLMPSFFGLAVTSYLYSVVTGELVCKRALVEQLFVGGILAANAVVVIAALSWLFLAYGRNSDGEVRFLRGLVLVSAIFAMFMLATSSVGFHNAWTDRKAAGWADWMVWGSFVALIAITVFFWWKPVPSVPGGNAASWPYDVLNNRVNVSAWLNLLISTGLAGFSGYFVGTPYDQLDYPRWEIYAMSEAALIVPALIIISVLWALPRE</sequence>
<evidence type="ECO:0000313" key="2">
    <source>
        <dbReference type="EMBL" id="XDQ01820.1"/>
    </source>
</evidence>
<dbReference type="EMBL" id="CP163431">
    <property type="protein sequence ID" value="XDQ01820.1"/>
    <property type="molecule type" value="Genomic_DNA"/>
</dbReference>
<keyword evidence="1" id="KW-1133">Transmembrane helix</keyword>
<feature type="transmembrane region" description="Helical" evidence="1">
    <location>
        <begin position="72"/>
        <end position="90"/>
    </location>
</feature>
<dbReference type="RefSeq" id="WP_369188106.1">
    <property type="nucleotide sequence ID" value="NZ_CP163431.1"/>
</dbReference>
<name>A0AB39M7J9_9ACTN</name>
<keyword evidence="1" id="KW-0812">Transmembrane</keyword>